<proteinExistence type="predicted"/>
<feature type="transmembrane region" description="Helical" evidence="1">
    <location>
        <begin position="87"/>
        <end position="105"/>
    </location>
</feature>
<dbReference type="STRING" id="1802229.A2401_00145"/>
<accession>A0A1G2JD05</accession>
<keyword evidence="1" id="KW-0472">Membrane</keyword>
<keyword evidence="1" id="KW-1133">Transmembrane helix</keyword>
<name>A0A1G2JD05_9BACT</name>
<comment type="caution">
    <text evidence="2">The sequence shown here is derived from an EMBL/GenBank/DDBJ whole genome shotgun (WGS) entry which is preliminary data.</text>
</comment>
<feature type="transmembrane region" description="Helical" evidence="1">
    <location>
        <begin position="29"/>
        <end position="55"/>
    </location>
</feature>
<evidence type="ECO:0000256" key="1">
    <source>
        <dbReference type="SAM" id="Phobius"/>
    </source>
</evidence>
<dbReference type="Proteomes" id="UP000177751">
    <property type="component" value="Unassembled WGS sequence"/>
</dbReference>
<dbReference type="EMBL" id="MHPP01000009">
    <property type="protein sequence ID" value="OGZ84917.1"/>
    <property type="molecule type" value="Genomic_DNA"/>
</dbReference>
<sequence length="138" mass="16002">MENNDQISDKLIDLELAKSDNSSTKVKKYLPAIVLMASLYYYSLALSLGLVLGYVGSKLFSKYFLEKGKVDPVFIDCGKWKIHMHHWIMGAIFLLLVWFVDRFYLPTFFVGAVMGIIAHDIYDYNDWHKVLVKNEEIK</sequence>
<organism evidence="2 3">
    <name type="scientific">Candidatus Staskawiczbacteria bacterium RIFOXYC1_FULL_38_18</name>
    <dbReference type="NCBI Taxonomy" id="1802229"/>
    <lineage>
        <taxon>Bacteria</taxon>
        <taxon>Candidatus Staskawicziibacteriota</taxon>
    </lineage>
</organism>
<keyword evidence="1" id="KW-0812">Transmembrane</keyword>
<gene>
    <name evidence="2" type="ORF">A2401_00145</name>
</gene>
<evidence type="ECO:0000313" key="2">
    <source>
        <dbReference type="EMBL" id="OGZ84917.1"/>
    </source>
</evidence>
<evidence type="ECO:0000313" key="3">
    <source>
        <dbReference type="Proteomes" id="UP000177751"/>
    </source>
</evidence>
<reference evidence="2 3" key="1">
    <citation type="journal article" date="2016" name="Nat. Commun.">
        <title>Thousands of microbial genomes shed light on interconnected biogeochemical processes in an aquifer system.</title>
        <authorList>
            <person name="Anantharaman K."/>
            <person name="Brown C.T."/>
            <person name="Hug L.A."/>
            <person name="Sharon I."/>
            <person name="Castelle C.J."/>
            <person name="Probst A.J."/>
            <person name="Thomas B.C."/>
            <person name="Singh A."/>
            <person name="Wilkins M.J."/>
            <person name="Karaoz U."/>
            <person name="Brodie E.L."/>
            <person name="Williams K.H."/>
            <person name="Hubbard S.S."/>
            <person name="Banfield J.F."/>
        </authorList>
    </citation>
    <scope>NUCLEOTIDE SEQUENCE [LARGE SCALE GENOMIC DNA]</scope>
</reference>
<dbReference type="AlphaFoldDB" id="A0A1G2JD05"/>
<protein>
    <submittedName>
        <fullName evidence="2">Uncharacterized protein</fullName>
    </submittedName>
</protein>